<gene>
    <name evidence="2" type="ORF">SDC9_68683</name>
</gene>
<proteinExistence type="predicted"/>
<evidence type="ECO:0000313" key="2">
    <source>
        <dbReference type="EMBL" id="MPM22232.1"/>
    </source>
</evidence>
<dbReference type="InterPro" id="IPR040198">
    <property type="entry name" value="Fido_containing"/>
</dbReference>
<protein>
    <recommendedName>
        <fullName evidence="1">Fido domain-containing protein</fullName>
    </recommendedName>
</protein>
<dbReference type="InterPro" id="IPR003812">
    <property type="entry name" value="Fido"/>
</dbReference>
<dbReference type="InterPro" id="IPR036597">
    <property type="entry name" value="Fido-like_dom_sf"/>
</dbReference>
<comment type="caution">
    <text evidence="2">The sequence shown here is derived from an EMBL/GenBank/DDBJ whole genome shotgun (WGS) entry which is preliminary data.</text>
</comment>
<reference evidence="2" key="1">
    <citation type="submission" date="2019-08" db="EMBL/GenBank/DDBJ databases">
        <authorList>
            <person name="Kucharzyk K."/>
            <person name="Murdoch R.W."/>
            <person name="Higgins S."/>
            <person name="Loffler F."/>
        </authorList>
    </citation>
    <scope>NUCLEOTIDE SEQUENCE</scope>
</reference>
<organism evidence="2">
    <name type="scientific">bioreactor metagenome</name>
    <dbReference type="NCBI Taxonomy" id="1076179"/>
    <lineage>
        <taxon>unclassified sequences</taxon>
        <taxon>metagenomes</taxon>
        <taxon>ecological metagenomes</taxon>
    </lineage>
</organism>
<feature type="domain" description="Fido" evidence="1">
    <location>
        <begin position="97"/>
        <end position="252"/>
    </location>
</feature>
<dbReference type="AlphaFoldDB" id="A0A644Y136"/>
<sequence>MIYKELLNEATELKAQLDDLRPLSVEAEQRVMQKFRLDWNYNSAHIEGNQLTYGETKALIMFGVTAQAKPLKDHIEMTGHNEAIKYIEEVIKQKRPLSEAFIRELHEIILKESYYVDAITPDGQPTKKKINIGRYKELPNHVKTITGEIFYFASPEETPAEMDALMKWYNKEIKKNAKHPVLLASEFHYRFIRIHPFDDGNGRIARLIMNFILMQFGYPPVIIPVENKEKYFSALHQADAGDLEFFFEFICRQVIHSLNIEIMGALGENIDEYNDLDKKIALLKQKIDSQDEKNEIKKSLTIVSLREIFEEWLKRLLIELANTTAKFNDLYTEPRHSVEMQLEGKTTTNEFTSGTSLGLIQEALYKELEVHNLGKVIFRIKANYGAYKKGGPDTFNCYKSLTIVFDKYFSEIEMDYFDPNQLDTPKFKYPKKLLNYVFSDDEIREICMQWGNGLLQFFEYQFNVLQNRLKQ</sequence>
<dbReference type="PANTHER" id="PTHR13504:SF38">
    <property type="entry name" value="FIDO DOMAIN-CONTAINING PROTEIN"/>
    <property type="match status" value="1"/>
</dbReference>
<dbReference type="SUPFAM" id="SSF140931">
    <property type="entry name" value="Fic-like"/>
    <property type="match status" value="1"/>
</dbReference>
<dbReference type="PANTHER" id="PTHR13504">
    <property type="entry name" value="FIDO DOMAIN-CONTAINING PROTEIN DDB_G0283145"/>
    <property type="match status" value="1"/>
</dbReference>
<dbReference type="Gene3D" id="1.10.3290.10">
    <property type="entry name" value="Fido-like domain"/>
    <property type="match status" value="1"/>
</dbReference>
<name>A0A644Y136_9ZZZZ</name>
<evidence type="ECO:0000259" key="1">
    <source>
        <dbReference type="PROSITE" id="PS51459"/>
    </source>
</evidence>
<dbReference type="PROSITE" id="PS51459">
    <property type="entry name" value="FIDO"/>
    <property type="match status" value="1"/>
</dbReference>
<accession>A0A644Y136</accession>
<dbReference type="Pfam" id="PF02661">
    <property type="entry name" value="Fic"/>
    <property type="match status" value="1"/>
</dbReference>
<dbReference type="EMBL" id="VSSQ01003763">
    <property type="protein sequence ID" value="MPM22232.1"/>
    <property type="molecule type" value="Genomic_DNA"/>
</dbReference>